<evidence type="ECO:0000313" key="3">
    <source>
        <dbReference type="EMBL" id="MFC5639764.1"/>
    </source>
</evidence>
<dbReference type="Proteomes" id="UP001596066">
    <property type="component" value="Unassembled WGS sequence"/>
</dbReference>
<feature type="compositionally biased region" description="Polar residues" evidence="1">
    <location>
        <begin position="294"/>
        <end position="313"/>
    </location>
</feature>
<name>A0ABW0V483_9ACTN</name>
<feature type="signal peptide" evidence="2">
    <location>
        <begin position="1"/>
        <end position="30"/>
    </location>
</feature>
<sequence length="412" mass="41706">MSTTRKTASALAATSLLVLCGLGAAPSASAADAGGSTPPAAPVVTDAGGARLASYDPATGQAVVATGGSGSAAGAVKVGQVIDSLPSAVAPKGALLMVTGVQKATDGQVAVSTRPAAVNELLGANTASLHTEVAPSSIAVTPQLPGLKVTYKPRIDGASGSASAGLELNADTDLDLPDGTSAAFSGSMELDAGVDFDYTGTAFDLKQARVGFTTDARADWHVQGTFKGSTGDIKIPIASLDAAPVVWAGPIPVVVNVDLTLYAHISANGTVTVDTEDSYDGSWGVHADYTKQGGWTKSTDSGSTTHDPATGTVSGKGDIHTGLLTEGTIALYNSLGVKVGVEPYLRTVISGRAVLDYDGTVESLRGSVDMYGGLNIGGSLLARLKIMGATLFERDLPFTIYNREQRVLHATR</sequence>
<keyword evidence="2" id="KW-0732">Signal</keyword>
<accession>A0ABW0V483</accession>
<organism evidence="3 4">
    <name type="scientific">Kitasatospora cinereorecta</name>
    <dbReference type="NCBI Taxonomy" id="285560"/>
    <lineage>
        <taxon>Bacteria</taxon>
        <taxon>Bacillati</taxon>
        <taxon>Actinomycetota</taxon>
        <taxon>Actinomycetes</taxon>
        <taxon>Kitasatosporales</taxon>
        <taxon>Streptomycetaceae</taxon>
        <taxon>Kitasatospora</taxon>
    </lineage>
</organism>
<protein>
    <submittedName>
        <fullName evidence="3">Uncharacterized protein</fullName>
    </submittedName>
</protein>
<evidence type="ECO:0000256" key="2">
    <source>
        <dbReference type="SAM" id="SignalP"/>
    </source>
</evidence>
<reference evidence="4" key="1">
    <citation type="journal article" date="2019" name="Int. J. Syst. Evol. Microbiol.">
        <title>The Global Catalogue of Microorganisms (GCM) 10K type strain sequencing project: providing services to taxonomists for standard genome sequencing and annotation.</title>
        <authorList>
            <consortium name="The Broad Institute Genomics Platform"/>
            <consortium name="The Broad Institute Genome Sequencing Center for Infectious Disease"/>
            <person name="Wu L."/>
            <person name="Ma J."/>
        </authorList>
    </citation>
    <scope>NUCLEOTIDE SEQUENCE [LARGE SCALE GENOMIC DNA]</scope>
    <source>
        <strain evidence="4">CGMCC 4.1622</strain>
    </source>
</reference>
<evidence type="ECO:0000256" key="1">
    <source>
        <dbReference type="SAM" id="MobiDB-lite"/>
    </source>
</evidence>
<gene>
    <name evidence="3" type="ORF">ACFPZF_00125</name>
</gene>
<proteinExistence type="predicted"/>
<feature type="chain" id="PRO_5046124888" evidence="2">
    <location>
        <begin position="31"/>
        <end position="412"/>
    </location>
</feature>
<dbReference type="EMBL" id="JBHSOC010000001">
    <property type="protein sequence ID" value="MFC5639764.1"/>
    <property type="molecule type" value="Genomic_DNA"/>
</dbReference>
<dbReference type="RefSeq" id="WP_346141040.1">
    <property type="nucleotide sequence ID" value="NZ_BAAAUA010000002.1"/>
</dbReference>
<keyword evidence="4" id="KW-1185">Reference proteome</keyword>
<evidence type="ECO:0000313" key="4">
    <source>
        <dbReference type="Proteomes" id="UP001596066"/>
    </source>
</evidence>
<comment type="caution">
    <text evidence="3">The sequence shown here is derived from an EMBL/GenBank/DDBJ whole genome shotgun (WGS) entry which is preliminary data.</text>
</comment>
<feature type="region of interest" description="Disordered" evidence="1">
    <location>
        <begin position="294"/>
        <end position="314"/>
    </location>
</feature>